<proteinExistence type="inferred from homology"/>
<feature type="domain" description="R13L1/DRL21-like LRR repeat region" evidence="11">
    <location>
        <begin position="808"/>
        <end position="924"/>
    </location>
</feature>
<feature type="region of interest" description="Disordered" evidence="7">
    <location>
        <begin position="169"/>
        <end position="193"/>
    </location>
</feature>
<dbReference type="Gene3D" id="1.20.5.4130">
    <property type="match status" value="1"/>
</dbReference>
<dbReference type="Gene3D" id="1.10.10.10">
    <property type="entry name" value="Winged helix-like DNA-binding domain superfamily/Winged helix DNA-binding domain"/>
    <property type="match status" value="1"/>
</dbReference>
<keyword evidence="4" id="KW-0547">Nucleotide-binding</keyword>
<dbReference type="PANTHER" id="PTHR36766">
    <property type="entry name" value="PLANT BROAD-SPECTRUM MILDEW RESISTANCE PROTEIN RPW8"/>
    <property type="match status" value="1"/>
</dbReference>
<comment type="similarity">
    <text evidence="1">Belongs to the disease resistance NB-LRR family.</text>
</comment>
<feature type="domain" description="Disease resistance protein winged helix" evidence="10">
    <location>
        <begin position="528"/>
        <end position="600"/>
    </location>
</feature>
<dbReference type="Proteomes" id="UP001497457">
    <property type="component" value="Chromosome 11b"/>
</dbReference>
<feature type="domain" description="NB-ARC" evidence="8">
    <location>
        <begin position="264"/>
        <end position="442"/>
    </location>
</feature>
<dbReference type="EMBL" id="OZ075121">
    <property type="protein sequence ID" value="CAL4897797.1"/>
    <property type="molecule type" value="Genomic_DNA"/>
</dbReference>
<dbReference type="Gene3D" id="3.40.50.300">
    <property type="entry name" value="P-loop containing nucleotide triphosphate hydrolases"/>
    <property type="match status" value="1"/>
</dbReference>
<dbReference type="PRINTS" id="PR00364">
    <property type="entry name" value="DISEASERSIST"/>
</dbReference>
<dbReference type="SUPFAM" id="SSF52047">
    <property type="entry name" value="RNI-like"/>
    <property type="match status" value="1"/>
</dbReference>
<evidence type="ECO:0000313" key="12">
    <source>
        <dbReference type="EMBL" id="CAL4897797.1"/>
    </source>
</evidence>
<dbReference type="SUPFAM" id="SSF52058">
    <property type="entry name" value="L domain-like"/>
    <property type="match status" value="1"/>
</dbReference>
<dbReference type="InterPro" id="IPR002182">
    <property type="entry name" value="NB-ARC"/>
</dbReference>
<sequence length="1551" mass="174569">MATAVVSAVLSVVGKALSPFTDSLLEKWAATNKLGSNVRDLELELLAVQALLQHTLGKEIVDNRPFKELLVRLQGLAYDANDVLDEMDYFRIQDQLDGTSEAADKHAKGFVHNLALNAKAVGKQIVCLPACLSSAATLGAKQANHRREDNEGKARLLTCAAGKCFPCSSSASSSRHDQSESPPLINCRTNDDDEPPKLTFNRIEASKRMHQIVGDLQLVRKNVSDTIQTLGPSWITVPNIAQSRPITISESIEPKLYGRERDHTMKSIIHDITKGKHSVEHLTVIPIVGAGGIGKTTLAQHIYQSEQVQQHFSNDDNACKVWKCVSLNFNANKLIGEIEKYIPKVNGESSTATAEELIGQRLKNKRFLLVLDDIWDCDDDEWEQLLLPFKKSQAHGNIIIVTTRLPTQAQIMIRNIDHPITLQGLEHTEFLEFFLAIVFGNDQSRKADTFFIQTGDAIARLLKGSPLAAKTVGRLLKAQSDNHDHWTRVLISKEWEKSKGKNDIMPALQLSYHYLPLHLKQCFSYCGLFPQDYEFQEGQLINFWIGLDILHYSSDGENKRIEDIGLNHLTELINHRFFEKVEGKEGGAGYILHDLLHELARKVSSHGCLSIDNSQSQVSSLQVLPSIRHLSINIDNISVKDRSSLKNCEDDFIKTLDKKLKVEKLRTLMLFGEDHGCLVKVFGDLFREAKALRAVYLSQTSSNQTSYDVEDLLQNFYSLVHLRYLVIRSYPWDYQNSRIFRKKLSRFYHMMVLYAKKYNIIPRDMSNLEKLRHFHVQNGSSVAEVGKLKSLQELAKFVVKLKDQGFELKQIGNLAEICGSLSISNLEKVQVVEEADEAKLMDKSCLHELLLSWTSEQSTNNDSALEELVLERLQPSSNLLELSIIGNRGDNCPSWLGTNLSVKILESLCLDDVAWKTFPPIGELWLVNVSGEEILSRMPEKRFENLRRLELKNLPQLERWVVHAPCQLFPSLEVIDIRRCSNLVELSFSHSACCQQEELGNVFRKLSSFKIESCPKLSSFPILLPGTNEATCSIHIEDIGSSCLDSLVCEKDNSRAEYSLRIRGKGTPDSKFWNLLAFDNLTKLKEFHMLRCQPPPLHHLQKLSSLRKLSMSCSSNAFPFVEGDSHVEYQFPVENLVISQWSASRKDLTQLLSYFPKLSNLSLTTGEKITGLGVMDQQATTTPRSSSSSANKLDEQRQQRHARTVERLVALEAAEELLLLPPQLQQLWIESCPELSLRCSNPLGENKEDGGTIAGGGLQGLSSLRELWILSCSKIFSSYSSSSSHSSCFPFPNSLEELCLAGWECMEMTLVPLSNLSSLTCLSIRRCGDLRGDGLLSLLTQGNLTRLYVSKTPNFFVDSDPSRVHEQELPPRSSKLQDLITDYVAGFTATPICSLLFSSLTKLQISFDEVVERFTEEQEDLLFVNSLEEISIYSCNNLQYLPARIHRLPNLRRLTINNCKAIKMLPKDGLPSSLQELEIQDCPEIQSLPNDGLPSSLQKLKIRKCPAIRSLPMVDNLPSSMRELDVKYCKSEELKTQCRKLIGIIPIVKVD</sequence>
<evidence type="ECO:0000256" key="7">
    <source>
        <dbReference type="SAM" id="MobiDB-lite"/>
    </source>
</evidence>
<dbReference type="Gene3D" id="3.80.10.10">
    <property type="entry name" value="Ribonuclease Inhibitor"/>
    <property type="match status" value="3"/>
</dbReference>
<dbReference type="GO" id="GO:0006952">
    <property type="term" value="P:defense response"/>
    <property type="evidence" value="ECO:0007669"/>
    <property type="project" value="UniProtKB-KW"/>
</dbReference>
<dbReference type="InterPro" id="IPR041118">
    <property type="entry name" value="Rx_N"/>
</dbReference>
<dbReference type="InterPro" id="IPR032675">
    <property type="entry name" value="LRR_dom_sf"/>
</dbReference>
<evidence type="ECO:0000259" key="10">
    <source>
        <dbReference type="Pfam" id="PF23559"/>
    </source>
</evidence>
<evidence type="ECO:0000313" key="13">
    <source>
        <dbReference type="Proteomes" id="UP001497457"/>
    </source>
</evidence>
<dbReference type="InterPro" id="IPR058922">
    <property type="entry name" value="WHD_DRP"/>
</dbReference>
<evidence type="ECO:0000256" key="5">
    <source>
        <dbReference type="ARBA" id="ARBA00022821"/>
    </source>
</evidence>
<evidence type="ECO:0000259" key="11">
    <source>
        <dbReference type="Pfam" id="PF25019"/>
    </source>
</evidence>
<dbReference type="PANTHER" id="PTHR36766:SF70">
    <property type="entry name" value="DISEASE RESISTANCE PROTEIN RGA4"/>
    <property type="match status" value="1"/>
</dbReference>
<dbReference type="SUPFAM" id="SSF52540">
    <property type="entry name" value="P-loop containing nucleoside triphosphate hydrolases"/>
    <property type="match status" value="1"/>
</dbReference>
<evidence type="ECO:0000256" key="2">
    <source>
        <dbReference type="ARBA" id="ARBA00022614"/>
    </source>
</evidence>
<evidence type="ECO:0000256" key="4">
    <source>
        <dbReference type="ARBA" id="ARBA00022741"/>
    </source>
</evidence>
<dbReference type="Pfam" id="PF25019">
    <property type="entry name" value="LRR_R13L1-DRL21"/>
    <property type="match status" value="1"/>
</dbReference>
<keyword evidence="2" id="KW-0433">Leucine-rich repeat</keyword>
<dbReference type="Pfam" id="PF00931">
    <property type="entry name" value="NB-ARC"/>
    <property type="match status" value="1"/>
</dbReference>
<keyword evidence="3" id="KW-0677">Repeat</keyword>
<dbReference type="GO" id="GO:0051707">
    <property type="term" value="P:response to other organism"/>
    <property type="evidence" value="ECO:0007669"/>
    <property type="project" value="UniProtKB-ARBA"/>
</dbReference>
<evidence type="ECO:0000256" key="1">
    <source>
        <dbReference type="ARBA" id="ARBA00008894"/>
    </source>
</evidence>
<gene>
    <name evidence="12" type="ORF">URODEC1_LOCUS7440</name>
</gene>
<evidence type="ECO:0000256" key="6">
    <source>
        <dbReference type="ARBA" id="ARBA00022840"/>
    </source>
</evidence>
<organism evidence="12 13">
    <name type="scientific">Urochloa decumbens</name>
    <dbReference type="NCBI Taxonomy" id="240449"/>
    <lineage>
        <taxon>Eukaryota</taxon>
        <taxon>Viridiplantae</taxon>
        <taxon>Streptophyta</taxon>
        <taxon>Embryophyta</taxon>
        <taxon>Tracheophyta</taxon>
        <taxon>Spermatophyta</taxon>
        <taxon>Magnoliopsida</taxon>
        <taxon>Liliopsida</taxon>
        <taxon>Poales</taxon>
        <taxon>Poaceae</taxon>
        <taxon>PACMAD clade</taxon>
        <taxon>Panicoideae</taxon>
        <taxon>Panicodae</taxon>
        <taxon>Paniceae</taxon>
        <taxon>Melinidinae</taxon>
        <taxon>Urochloa</taxon>
    </lineage>
</organism>
<dbReference type="GO" id="GO:0005524">
    <property type="term" value="F:ATP binding"/>
    <property type="evidence" value="ECO:0007669"/>
    <property type="project" value="UniProtKB-KW"/>
</dbReference>
<dbReference type="Pfam" id="PF23559">
    <property type="entry name" value="WHD_DRP"/>
    <property type="match status" value="1"/>
</dbReference>
<protein>
    <recommendedName>
        <fullName evidence="14">AAA+ ATPase domain-containing protein</fullName>
    </recommendedName>
</protein>
<keyword evidence="5" id="KW-0611">Plant defense</keyword>
<feature type="domain" description="Disease resistance N-terminal" evidence="9">
    <location>
        <begin position="12"/>
        <end position="95"/>
    </location>
</feature>
<dbReference type="Pfam" id="PF18052">
    <property type="entry name" value="Rx_N"/>
    <property type="match status" value="1"/>
</dbReference>
<reference evidence="13" key="1">
    <citation type="submission" date="2024-06" db="EMBL/GenBank/DDBJ databases">
        <authorList>
            <person name="Ryan C."/>
        </authorList>
    </citation>
    <scope>NUCLEOTIDE SEQUENCE [LARGE SCALE GENOMIC DNA]</scope>
</reference>
<feature type="region of interest" description="Disordered" evidence="7">
    <location>
        <begin position="1174"/>
        <end position="1199"/>
    </location>
</feature>
<reference evidence="12 13" key="2">
    <citation type="submission" date="2024-10" db="EMBL/GenBank/DDBJ databases">
        <authorList>
            <person name="Ryan C."/>
        </authorList>
    </citation>
    <scope>NUCLEOTIDE SEQUENCE [LARGE SCALE GENOMIC DNA]</scope>
</reference>
<dbReference type="InterPro" id="IPR036388">
    <property type="entry name" value="WH-like_DNA-bd_sf"/>
</dbReference>
<evidence type="ECO:0000256" key="3">
    <source>
        <dbReference type="ARBA" id="ARBA00022737"/>
    </source>
</evidence>
<evidence type="ECO:0000259" key="9">
    <source>
        <dbReference type="Pfam" id="PF18052"/>
    </source>
</evidence>
<dbReference type="InterPro" id="IPR027417">
    <property type="entry name" value="P-loop_NTPase"/>
</dbReference>
<evidence type="ECO:0000259" key="8">
    <source>
        <dbReference type="Pfam" id="PF00931"/>
    </source>
</evidence>
<keyword evidence="13" id="KW-1185">Reference proteome</keyword>
<accession>A0ABC8VW54</accession>
<evidence type="ECO:0008006" key="14">
    <source>
        <dbReference type="Google" id="ProtNLM"/>
    </source>
</evidence>
<dbReference type="InterPro" id="IPR056789">
    <property type="entry name" value="LRR_R13L1-DRL21"/>
</dbReference>
<keyword evidence="6" id="KW-0067">ATP-binding</keyword>
<name>A0ABC8VW54_9POAL</name>